<feature type="non-terminal residue" evidence="2">
    <location>
        <position position="1"/>
    </location>
</feature>
<evidence type="ECO:0000313" key="3">
    <source>
        <dbReference type="Proteomes" id="UP000258309"/>
    </source>
</evidence>
<feature type="non-terminal residue" evidence="2">
    <location>
        <position position="191"/>
    </location>
</feature>
<evidence type="ECO:0000313" key="2">
    <source>
        <dbReference type="EMBL" id="RFU28402.1"/>
    </source>
</evidence>
<feature type="compositionally biased region" description="Polar residues" evidence="1">
    <location>
        <begin position="182"/>
        <end position="191"/>
    </location>
</feature>
<dbReference type="AlphaFoldDB" id="A0A3E2H5C3"/>
<keyword evidence="3" id="KW-1185">Reference proteome</keyword>
<name>A0A3E2H5C3_SCYLI</name>
<reference evidence="2 3" key="1">
    <citation type="submission" date="2018-05" db="EMBL/GenBank/DDBJ databases">
        <title>Draft genome sequence of Scytalidium lignicola DSM 105466, a ubiquitous saprotrophic fungus.</title>
        <authorList>
            <person name="Buettner E."/>
            <person name="Gebauer A.M."/>
            <person name="Hofrichter M."/>
            <person name="Liers C."/>
            <person name="Kellner H."/>
        </authorList>
    </citation>
    <scope>NUCLEOTIDE SEQUENCE [LARGE SCALE GENOMIC DNA]</scope>
    <source>
        <strain evidence="2 3">DSM 105466</strain>
    </source>
</reference>
<comment type="caution">
    <text evidence="2">The sequence shown here is derived from an EMBL/GenBank/DDBJ whole genome shotgun (WGS) entry which is preliminary data.</text>
</comment>
<accession>A0A3E2H5C3</accession>
<organism evidence="2 3">
    <name type="scientific">Scytalidium lignicola</name>
    <name type="common">Hyphomycete</name>
    <dbReference type="NCBI Taxonomy" id="5539"/>
    <lineage>
        <taxon>Eukaryota</taxon>
        <taxon>Fungi</taxon>
        <taxon>Dikarya</taxon>
        <taxon>Ascomycota</taxon>
        <taxon>Pezizomycotina</taxon>
        <taxon>Leotiomycetes</taxon>
        <taxon>Leotiomycetes incertae sedis</taxon>
        <taxon>Scytalidium</taxon>
    </lineage>
</organism>
<feature type="region of interest" description="Disordered" evidence="1">
    <location>
        <begin position="169"/>
        <end position="191"/>
    </location>
</feature>
<dbReference type="EMBL" id="NCSJ02000165">
    <property type="protein sequence ID" value="RFU28402.1"/>
    <property type="molecule type" value="Genomic_DNA"/>
</dbReference>
<protein>
    <submittedName>
        <fullName evidence="2">Uncharacterized protein</fullName>
    </submittedName>
</protein>
<gene>
    <name evidence="2" type="ORF">B7463_g7929</name>
</gene>
<dbReference type="Proteomes" id="UP000258309">
    <property type="component" value="Unassembled WGS sequence"/>
</dbReference>
<sequence length="191" mass="20249">MLKRWWGGEARSLSDRYYGLELEHEWCMSKGNLRRGAGVAGHVGGLNNGPGGLPSYAPSLRCNHSGTILYVPCPVRSPSLLIAKLLETAQDGTGTVQYSTGLWMLYGDLLGWVVASAWHGTVLSLRSSSKQCSPGASLLIRLMIACTRCDLAVLWTSFSSGVFGGDATNSDGQMTGPGDAASLSSGSIREH</sequence>
<evidence type="ECO:0000256" key="1">
    <source>
        <dbReference type="SAM" id="MobiDB-lite"/>
    </source>
</evidence>
<proteinExistence type="predicted"/>